<dbReference type="InterPro" id="IPR038432">
    <property type="entry name" value="PulS/OutS-like_sf"/>
</dbReference>
<dbReference type="EMBL" id="CP042220">
    <property type="protein sequence ID" value="QDX31218.1"/>
    <property type="molecule type" value="Genomic_DNA"/>
</dbReference>
<dbReference type="InterPro" id="IPR005699">
    <property type="entry name" value="Chap_lipoprot_PulS/OutS"/>
</dbReference>
<dbReference type="STRING" id="568768.GCA_000406125_02148"/>
<organism evidence="1 2">
    <name type="scientific">Dickeya poaceiphila</name>
    <dbReference type="NCBI Taxonomy" id="568768"/>
    <lineage>
        <taxon>Bacteria</taxon>
        <taxon>Pseudomonadati</taxon>
        <taxon>Pseudomonadota</taxon>
        <taxon>Gammaproteobacteria</taxon>
        <taxon>Enterobacterales</taxon>
        <taxon>Pectobacteriaceae</taxon>
        <taxon>Dickeya</taxon>
    </lineage>
</organism>
<dbReference type="Pfam" id="PF09691">
    <property type="entry name" value="T2SS_PulS_OutS"/>
    <property type="match status" value="1"/>
</dbReference>
<dbReference type="Gene3D" id="1.20.58.1630">
    <property type="entry name" value="Chaperone lipoprotein PulS/OutS"/>
    <property type="match status" value="1"/>
</dbReference>
<dbReference type="GO" id="GO:0006886">
    <property type="term" value="P:intracellular protein transport"/>
    <property type="evidence" value="ECO:0007669"/>
    <property type="project" value="InterPro"/>
</dbReference>
<dbReference type="AlphaFoldDB" id="A0A5B8ICF6"/>
<protein>
    <recommendedName>
        <fullName evidence="3">Lipoprotein</fullName>
    </recommendedName>
</protein>
<gene>
    <name evidence="1" type="ORF">Dpoa569_0003209</name>
</gene>
<dbReference type="KEGG" id="dic:Dpoa569_0003209"/>
<sequence length="132" mass="14827">MKRKVVNITMNLTVALTLVLSGCTTKIPIQNKDENAHTTENIENMSSAIAGLNYLKHQCGYQGLGTEDNIINRVMILASKKWGTTFDAEEKDNITRSSRERYNTLMENYHDSKGCGVLTRSLQEITRQGFAI</sequence>
<evidence type="ECO:0008006" key="3">
    <source>
        <dbReference type="Google" id="ProtNLM"/>
    </source>
</evidence>
<dbReference type="OrthoDB" id="6433169at2"/>
<reference evidence="1 2" key="1">
    <citation type="journal article" date="2019" name="Environ. Microbiol.">
        <title>The phytopathogenic nature of Dickeya aquatica 174/2 and the dynamic early evolution of Dickeya pathogenicity.</title>
        <authorList>
            <person name="Duprey A."/>
            <person name="Taib N."/>
            <person name="Leonard S."/>
            <person name="Garin T."/>
            <person name="Flandrois J.P."/>
            <person name="Nasser W."/>
            <person name="Brochier-Armanet C."/>
            <person name="Reverchon S."/>
        </authorList>
    </citation>
    <scope>NUCLEOTIDE SEQUENCE [LARGE SCALE GENOMIC DNA]</scope>
    <source>
        <strain evidence="1 2">NCPPB 569</strain>
    </source>
</reference>
<dbReference type="PROSITE" id="PS51257">
    <property type="entry name" value="PROKAR_LIPOPROTEIN"/>
    <property type="match status" value="1"/>
</dbReference>
<dbReference type="RefSeq" id="WP_042870900.1">
    <property type="nucleotide sequence ID" value="NZ_CM001975.1"/>
</dbReference>
<dbReference type="InterPro" id="IPR019114">
    <property type="entry name" value="Chap_lipoprot_PulS/OutS-like"/>
</dbReference>
<name>A0A5B8ICF6_9GAMM</name>
<proteinExistence type="predicted"/>
<accession>A0A5B8ICF6</accession>
<evidence type="ECO:0000313" key="2">
    <source>
        <dbReference type="Proteomes" id="UP000320591"/>
    </source>
</evidence>
<evidence type="ECO:0000313" key="1">
    <source>
        <dbReference type="EMBL" id="QDX31218.1"/>
    </source>
</evidence>
<keyword evidence="2" id="KW-1185">Reference proteome</keyword>
<dbReference type="NCBIfam" id="TIGR01004">
    <property type="entry name" value="PulS_OutS"/>
    <property type="match status" value="1"/>
</dbReference>
<dbReference type="Proteomes" id="UP000320591">
    <property type="component" value="Chromosome"/>
</dbReference>